<keyword evidence="1" id="KW-0175">Coiled coil</keyword>
<evidence type="ECO:0000256" key="1">
    <source>
        <dbReference type="SAM" id="Coils"/>
    </source>
</evidence>
<proteinExistence type="predicted"/>
<accession>A0A699I3X0</accession>
<feature type="coiled-coil region" evidence="1">
    <location>
        <begin position="219"/>
        <end position="253"/>
    </location>
</feature>
<protein>
    <submittedName>
        <fullName evidence="2">Uncharacterized protein</fullName>
    </submittedName>
</protein>
<name>A0A699I3X0_TANCI</name>
<gene>
    <name evidence="2" type="ORF">Tci_480668</name>
</gene>
<comment type="caution">
    <text evidence="2">The sequence shown here is derived from an EMBL/GenBank/DDBJ whole genome shotgun (WGS) entry which is preliminary data.</text>
</comment>
<dbReference type="AlphaFoldDB" id="A0A699I3X0"/>
<sequence>MTDYSLWEVIKNGNKVLTRTDGTREEIYEPTTVEEKLDRRNEMKARGTLLMELPNKDHLKFHLYQDAKLLMEAIEKRAPKNQDNKGREYGRKIFLVKSPTKNALIAQDKIKGYDWSYQVEEEILTNYAFMALTSSGSSSSSETEVDSCSKSCMKAYANLKEQYDSLTLDYKKSQYNLLSYKTGLQSVKERLLHYKKNEAVLTDKINVLNFDVKLRDKVLADYTKNLEQAEIERDELKLTLEKLQNSSKALNNLLDSQVSDKSKAGLGYKEITPDSFVNSSKILEKQENRSDKEYHAVPPPLTGNYMPPKSDLRLIDEHFESVFVDVISNITPSDVKTVKTIDVNHKCVFSTEEPKPLT</sequence>
<reference evidence="2" key="1">
    <citation type="journal article" date="2019" name="Sci. Rep.">
        <title>Draft genome of Tanacetum cinerariifolium, the natural source of mosquito coil.</title>
        <authorList>
            <person name="Yamashiro T."/>
            <person name="Shiraishi A."/>
            <person name="Satake H."/>
            <person name="Nakayama K."/>
        </authorList>
    </citation>
    <scope>NUCLEOTIDE SEQUENCE</scope>
</reference>
<evidence type="ECO:0000313" key="2">
    <source>
        <dbReference type="EMBL" id="GEZ08695.1"/>
    </source>
</evidence>
<dbReference type="EMBL" id="BKCJ010239449">
    <property type="protein sequence ID" value="GEZ08695.1"/>
    <property type="molecule type" value="Genomic_DNA"/>
</dbReference>
<organism evidence="2">
    <name type="scientific">Tanacetum cinerariifolium</name>
    <name type="common">Dalmatian daisy</name>
    <name type="synonym">Chrysanthemum cinerariifolium</name>
    <dbReference type="NCBI Taxonomy" id="118510"/>
    <lineage>
        <taxon>Eukaryota</taxon>
        <taxon>Viridiplantae</taxon>
        <taxon>Streptophyta</taxon>
        <taxon>Embryophyta</taxon>
        <taxon>Tracheophyta</taxon>
        <taxon>Spermatophyta</taxon>
        <taxon>Magnoliopsida</taxon>
        <taxon>eudicotyledons</taxon>
        <taxon>Gunneridae</taxon>
        <taxon>Pentapetalae</taxon>
        <taxon>asterids</taxon>
        <taxon>campanulids</taxon>
        <taxon>Asterales</taxon>
        <taxon>Asteraceae</taxon>
        <taxon>Asteroideae</taxon>
        <taxon>Anthemideae</taxon>
        <taxon>Anthemidinae</taxon>
        <taxon>Tanacetum</taxon>
    </lineage>
</organism>